<protein>
    <submittedName>
        <fullName evidence="1">Uncharacterized protein</fullName>
    </submittedName>
</protein>
<dbReference type="GeneID" id="84575343"/>
<dbReference type="RefSeq" id="WP_005522101.1">
    <property type="nucleotide sequence ID" value="NZ_CAJPQJ010000023.1"/>
</dbReference>
<comment type="caution">
    <text evidence="1">The sequence shown here is derived from an EMBL/GenBank/DDBJ whole genome shotgun (WGS) entry which is preliminary data.</text>
</comment>
<evidence type="ECO:0000313" key="1">
    <source>
        <dbReference type="EMBL" id="SPW28542.1"/>
    </source>
</evidence>
<organism evidence="1 2">
    <name type="scientific">Corynebacterium matruchotii</name>
    <dbReference type="NCBI Taxonomy" id="43768"/>
    <lineage>
        <taxon>Bacteria</taxon>
        <taxon>Bacillati</taxon>
        <taxon>Actinomycetota</taxon>
        <taxon>Actinomycetes</taxon>
        <taxon>Mycobacteriales</taxon>
        <taxon>Corynebacteriaceae</taxon>
        <taxon>Corynebacterium</taxon>
    </lineage>
</organism>
<sequence>MEHQGSLASPLGTWVALSNDGIIGTFIKDLLLPLAKLAGWAGDLASLAK</sequence>
<dbReference type="AlphaFoldDB" id="A0A3S5BNS6"/>
<gene>
    <name evidence="1" type="ORF">NCTC10254_01488</name>
</gene>
<proteinExistence type="predicted"/>
<reference evidence="1 2" key="1">
    <citation type="submission" date="2018-06" db="EMBL/GenBank/DDBJ databases">
        <authorList>
            <consortium name="Pathogen Informatics"/>
            <person name="Doyle S."/>
        </authorList>
    </citation>
    <scope>NUCLEOTIDE SEQUENCE [LARGE SCALE GENOMIC DNA]</scope>
    <source>
        <strain evidence="1 2">NCTC10254</strain>
    </source>
</reference>
<evidence type="ECO:0000313" key="2">
    <source>
        <dbReference type="Proteomes" id="UP000249886"/>
    </source>
</evidence>
<dbReference type="EMBL" id="UARK01000011">
    <property type="protein sequence ID" value="SPW28542.1"/>
    <property type="molecule type" value="Genomic_DNA"/>
</dbReference>
<accession>A0A3S5BNS6</accession>
<dbReference type="Proteomes" id="UP000249886">
    <property type="component" value="Unassembled WGS sequence"/>
</dbReference>
<name>A0A3S5BNS6_9CORY</name>